<dbReference type="EMBL" id="RXIC02000020">
    <property type="protein sequence ID" value="KAB1222590.1"/>
    <property type="molecule type" value="Genomic_DNA"/>
</dbReference>
<gene>
    <name evidence="5" type="ORF">CJ030_MR2G004928</name>
</gene>
<proteinExistence type="predicted"/>
<feature type="region of interest" description="Disordered" evidence="2">
    <location>
        <begin position="319"/>
        <end position="352"/>
    </location>
</feature>
<dbReference type="CDD" id="cd00159">
    <property type="entry name" value="RhoGAP"/>
    <property type="match status" value="1"/>
</dbReference>
<feature type="compositionally biased region" description="Low complexity" evidence="2">
    <location>
        <begin position="419"/>
        <end position="431"/>
    </location>
</feature>
<dbReference type="InterPro" id="IPR036936">
    <property type="entry name" value="CRIB_dom_sf"/>
</dbReference>
<dbReference type="Pfam" id="PF00786">
    <property type="entry name" value="PBD"/>
    <property type="match status" value="1"/>
</dbReference>
<dbReference type="Pfam" id="PF00620">
    <property type="entry name" value="RhoGAP"/>
    <property type="match status" value="1"/>
</dbReference>
<feature type="region of interest" description="Disordered" evidence="2">
    <location>
        <begin position="410"/>
        <end position="432"/>
    </location>
</feature>
<feature type="region of interest" description="Disordered" evidence="2">
    <location>
        <begin position="1"/>
        <end position="57"/>
    </location>
</feature>
<dbReference type="Proteomes" id="UP000516437">
    <property type="component" value="Chromosome 2"/>
</dbReference>
<protein>
    <submittedName>
        <fullName evidence="5">Rho GTPase-activating protein 1</fullName>
    </submittedName>
</protein>
<dbReference type="OrthoDB" id="185175at2759"/>
<dbReference type="Gene3D" id="1.10.555.10">
    <property type="entry name" value="Rho GTPase activation protein"/>
    <property type="match status" value="1"/>
</dbReference>
<feature type="domain" description="CRIB" evidence="3">
    <location>
        <begin position="95"/>
        <end position="108"/>
    </location>
</feature>
<evidence type="ECO:0000256" key="1">
    <source>
        <dbReference type="ARBA" id="ARBA00022468"/>
    </source>
</evidence>
<feature type="compositionally biased region" description="Low complexity" evidence="2">
    <location>
        <begin position="7"/>
        <end position="27"/>
    </location>
</feature>
<dbReference type="InterPro" id="IPR044785">
    <property type="entry name" value="RopGAP1-5"/>
</dbReference>
<accession>A0A6A1WI97</accession>
<sequence length="472" mass="51399">MTEVLQSPSHFPSPSSSSAPNDGSHSHVLINSPSIDGRRGIEEGEEGVGGGDWNRKERDREGDQLSLLTLLVAAFRKSLIGCSTASSGQLSSMEIGRPSNVRHVAHVTFDRFHGFLGLPVEFEPEVPRRAPSARIYAALSFDARGNSVPTILLMMQRHLYAQRGLQAEGIFRINAENSQEEYVRDQLNRGVIPDGIDVHCLAGLIKAWFRELPTGVLDSLSPEQVMQSQSEEECAQLVRLLPPTEAALLDWAINLMADVAQLEHLNKMNARNVAMVFAPNMTQMADPLTALMYAVQVMNFLKTLIVKTLRDREESIAESTHASCLEPSNEDGHQSSSRLCVEEANEEDKGDEERVFVAEGLALDSASHPTITDPVAENLPTITEMVTPGGNQSLVDNCSCEVVSQVTGPSGRVRRNASKSKTGQSSFSSFKKGSKKVNEGLTSLVAGPAEKAKGPGIVGRINSRTELFEAWR</sequence>
<evidence type="ECO:0000259" key="3">
    <source>
        <dbReference type="PROSITE" id="PS50108"/>
    </source>
</evidence>
<evidence type="ECO:0000313" key="6">
    <source>
        <dbReference type="Proteomes" id="UP000516437"/>
    </source>
</evidence>
<dbReference type="Gene3D" id="3.90.810.10">
    <property type="entry name" value="CRIB domain"/>
    <property type="match status" value="1"/>
</dbReference>
<dbReference type="SMART" id="SM00324">
    <property type="entry name" value="RhoGAP"/>
    <property type="match status" value="1"/>
</dbReference>
<dbReference type="InterPro" id="IPR000095">
    <property type="entry name" value="CRIB_dom"/>
</dbReference>
<feature type="domain" description="Rho-GAP" evidence="4">
    <location>
        <begin position="137"/>
        <end position="317"/>
    </location>
</feature>
<keyword evidence="6" id="KW-1185">Reference proteome</keyword>
<dbReference type="SUPFAM" id="SSF48350">
    <property type="entry name" value="GTPase activation domain, GAP"/>
    <property type="match status" value="1"/>
</dbReference>
<dbReference type="GO" id="GO:0005096">
    <property type="term" value="F:GTPase activator activity"/>
    <property type="evidence" value="ECO:0007669"/>
    <property type="project" value="UniProtKB-KW"/>
</dbReference>
<dbReference type="PROSITE" id="PS50108">
    <property type="entry name" value="CRIB"/>
    <property type="match status" value="1"/>
</dbReference>
<name>A0A6A1WI97_9ROSI</name>
<dbReference type="GO" id="GO:0007165">
    <property type="term" value="P:signal transduction"/>
    <property type="evidence" value="ECO:0007669"/>
    <property type="project" value="InterPro"/>
</dbReference>
<dbReference type="AlphaFoldDB" id="A0A6A1WI97"/>
<evidence type="ECO:0000256" key="2">
    <source>
        <dbReference type="SAM" id="MobiDB-lite"/>
    </source>
</evidence>
<dbReference type="PANTHER" id="PTHR23177">
    <property type="entry name" value="MKIAA1688 PROTEIN"/>
    <property type="match status" value="1"/>
</dbReference>
<dbReference type="SMART" id="SM00285">
    <property type="entry name" value="PBD"/>
    <property type="match status" value="1"/>
</dbReference>
<dbReference type="PANTHER" id="PTHR23177:SF64">
    <property type="entry name" value="RHO GTPASE-ACTIVATING PROTEIN 1"/>
    <property type="match status" value="1"/>
</dbReference>
<evidence type="ECO:0000259" key="4">
    <source>
        <dbReference type="PROSITE" id="PS50238"/>
    </source>
</evidence>
<dbReference type="InterPro" id="IPR008936">
    <property type="entry name" value="Rho_GTPase_activation_prot"/>
</dbReference>
<reference evidence="5 6" key="1">
    <citation type="journal article" date="2019" name="Plant Biotechnol. J.">
        <title>The red bayberry genome and genetic basis of sex determination.</title>
        <authorList>
            <person name="Jia H.M."/>
            <person name="Jia H.J."/>
            <person name="Cai Q.L."/>
            <person name="Wang Y."/>
            <person name="Zhao H.B."/>
            <person name="Yang W.F."/>
            <person name="Wang G.Y."/>
            <person name="Li Y.H."/>
            <person name="Zhan D.L."/>
            <person name="Shen Y.T."/>
            <person name="Niu Q.F."/>
            <person name="Chang L."/>
            <person name="Qiu J."/>
            <person name="Zhao L."/>
            <person name="Xie H.B."/>
            <person name="Fu W.Y."/>
            <person name="Jin J."/>
            <person name="Li X.W."/>
            <person name="Jiao Y."/>
            <person name="Zhou C.C."/>
            <person name="Tu T."/>
            <person name="Chai C.Y."/>
            <person name="Gao J.L."/>
            <person name="Fan L.J."/>
            <person name="van de Weg E."/>
            <person name="Wang J.Y."/>
            <person name="Gao Z.S."/>
        </authorList>
    </citation>
    <scope>NUCLEOTIDE SEQUENCE [LARGE SCALE GENOMIC DNA]</scope>
    <source>
        <tissue evidence="5">Leaves</tissue>
    </source>
</reference>
<dbReference type="PROSITE" id="PS50238">
    <property type="entry name" value="RHOGAP"/>
    <property type="match status" value="1"/>
</dbReference>
<organism evidence="5 6">
    <name type="scientific">Morella rubra</name>
    <name type="common">Chinese bayberry</name>
    <dbReference type="NCBI Taxonomy" id="262757"/>
    <lineage>
        <taxon>Eukaryota</taxon>
        <taxon>Viridiplantae</taxon>
        <taxon>Streptophyta</taxon>
        <taxon>Embryophyta</taxon>
        <taxon>Tracheophyta</taxon>
        <taxon>Spermatophyta</taxon>
        <taxon>Magnoliopsida</taxon>
        <taxon>eudicotyledons</taxon>
        <taxon>Gunneridae</taxon>
        <taxon>Pentapetalae</taxon>
        <taxon>rosids</taxon>
        <taxon>fabids</taxon>
        <taxon>Fagales</taxon>
        <taxon>Myricaceae</taxon>
        <taxon>Morella</taxon>
    </lineage>
</organism>
<evidence type="ECO:0000313" key="5">
    <source>
        <dbReference type="EMBL" id="KAB1222590.1"/>
    </source>
</evidence>
<keyword evidence="1" id="KW-0343">GTPase activation</keyword>
<dbReference type="CDD" id="cd00132">
    <property type="entry name" value="CRIB"/>
    <property type="match status" value="1"/>
</dbReference>
<dbReference type="InterPro" id="IPR000198">
    <property type="entry name" value="RhoGAP_dom"/>
</dbReference>
<comment type="caution">
    <text evidence="5">The sequence shown here is derived from an EMBL/GenBank/DDBJ whole genome shotgun (WGS) entry which is preliminary data.</text>
</comment>